<evidence type="ECO:0000256" key="3">
    <source>
        <dbReference type="ARBA" id="ARBA00004763"/>
    </source>
</evidence>
<dbReference type="NCBIfam" id="NF008625">
    <property type="entry name" value="PRK11613.1"/>
    <property type="match status" value="1"/>
</dbReference>
<dbReference type="InterPro" id="IPR000489">
    <property type="entry name" value="Pterin-binding_dom"/>
</dbReference>
<dbReference type="PROSITE" id="PS50972">
    <property type="entry name" value="PTERIN_BINDING"/>
    <property type="match status" value="1"/>
</dbReference>
<accession>A0A1B7JVY2</accession>
<keyword evidence="9 14" id="KW-0479">Metal-binding</keyword>
<dbReference type="GO" id="GO:0004156">
    <property type="term" value="F:dihydropteroate synthase activity"/>
    <property type="evidence" value="ECO:0007669"/>
    <property type="project" value="UniProtKB-EC"/>
</dbReference>
<dbReference type="PANTHER" id="PTHR20941:SF1">
    <property type="entry name" value="FOLIC ACID SYNTHESIS PROTEIN FOL1"/>
    <property type="match status" value="1"/>
</dbReference>
<dbReference type="InterPro" id="IPR045031">
    <property type="entry name" value="DHP_synth-like"/>
</dbReference>
<dbReference type="PANTHER" id="PTHR20941">
    <property type="entry name" value="FOLATE SYNTHESIS PROTEINS"/>
    <property type="match status" value="1"/>
</dbReference>
<dbReference type="GO" id="GO:0046872">
    <property type="term" value="F:metal ion binding"/>
    <property type="evidence" value="ECO:0007669"/>
    <property type="project" value="UniProtKB-KW"/>
</dbReference>
<comment type="caution">
    <text evidence="16">The sequence shown here is derived from an EMBL/GenBank/DDBJ whole genome shotgun (WGS) entry which is preliminary data.</text>
</comment>
<evidence type="ECO:0000256" key="8">
    <source>
        <dbReference type="ARBA" id="ARBA00022679"/>
    </source>
</evidence>
<evidence type="ECO:0000256" key="14">
    <source>
        <dbReference type="RuleBase" id="RU361205"/>
    </source>
</evidence>
<evidence type="ECO:0000256" key="1">
    <source>
        <dbReference type="ARBA" id="ARBA00000012"/>
    </source>
</evidence>
<evidence type="ECO:0000256" key="10">
    <source>
        <dbReference type="ARBA" id="ARBA00022842"/>
    </source>
</evidence>
<evidence type="ECO:0000259" key="15">
    <source>
        <dbReference type="PROSITE" id="PS50972"/>
    </source>
</evidence>
<dbReference type="OrthoDB" id="9811744at2"/>
<dbReference type="PROSITE" id="PS00793">
    <property type="entry name" value="DHPS_2"/>
    <property type="match status" value="1"/>
</dbReference>
<reference evidence="16 17" key="1">
    <citation type="submission" date="2016-04" db="EMBL/GenBank/DDBJ databases">
        <title>ATOL: Assembling a taxonomically balanced genome-scale reconstruction of the evolutionary history of the Enterobacteriaceae.</title>
        <authorList>
            <person name="Plunkett G.III."/>
            <person name="Neeno-Eckwall E.C."/>
            <person name="Glasner J.D."/>
            <person name="Perna N.T."/>
        </authorList>
    </citation>
    <scope>NUCLEOTIDE SEQUENCE [LARGE SCALE GENOMIC DNA]</scope>
    <source>
        <strain evidence="16 17">ATCC 35613</strain>
    </source>
</reference>
<keyword evidence="11 14" id="KW-0289">Folate biosynthesis</keyword>
<proteinExistence type="inferred from homology"/>
<comment type="subunit">
    <text evidence="5">Homodimer.</text>
</comment>
<dbReference type="PROSITE" id="PS00792">
    <property type="entry name" value="DHPS_1"/>
    <property type="match status" value="1"/>
</dbReference>
<dbReference type="CDD" id="cd00739">
    <property type="entry name" value="DHPS"/>
    <property type="match status" value="1"/>
</dbReference>
<dbReference type="RefSeq" id="WP_068908530.1">
    <property type="nucleotide sequence ID" value="NZ_LXEW01000026.1"/>
</dbReference>
<dbReference type="InterPro" id="IPR006390">
    <property type="entry name" value="DHP_synth_dom"/>
</dbReference>
<keyword evidence="10 14" id="KW-0460">Magnesium</keyword>
<keyword evidence="8 14" id="KW-0808">Transferase</keyword>
<dbReference type="GO" id="GO:0005829">
    <property type="term" value="C:cytosol"/>
    <property type="evidence" value="ECO:0007669"/>
    <property type="project" value="TreeGrafter"/>
</dbReference>
<dbReference type="SUPFAM" id="SSF51717">
    <property type="entry name" value="Dihydropteroate synthetase-like"/>
    <property type="match status" value="1"/>
</dbReference>
<dbReference type="EC" id="2.5.1.15" evidence="6 14"/>
<dbReference type="Pfam" id="PF00809">
    <property type="entry name" value="Pterin_bind"/>
    <property type="match status" value="1"/>
</dbReference>
<comment type="catalytic activity">
    <reaction evidence="1">
        <text>(7,8-dihydropterin-6-yl)methyl diphosphate + 4-aminobenzoate = 7,8-dihydropteroate + diphosphate</text>
        <dbReference type="Rhea" id="RHEA:19949"/>
        <dbReference type="ChEBI" id="CHEBI:17836"/>
        <dbReference type="ChEBI" id="CHEBI:17839"/>
        <dbReference type="ChEBI" id="CHEBI:33019"/>
        <dbReference type="ChEBI" id="CHEBI:72950"/>
        <dbReference type="EC" id="2.5.1.15"/>
    </reaction>
</comment>
<dbReference type="InterPro" id="IPR011005">
    <property type="entry name" value="Dihydropteroate_synth-like_sf"/>
</dbReference>
<comment type="function">
    <text evidence="13 14">Catalyzes the condensation of para-aminobenzoate (pABA) with 6-hydroxymethyl-7,8-dihydropterin diphosphate (DHPt-PP) to form 7,8-dihydropteroate (H2Pte), the immediate precursor of folate derivatives.</text>
</comment>
<evidence type="ECO:0000256" key="7">
    <source>
        <dbReference type="ARBA" id="ARBA00016919"/>
    </source>
</evidence>
<dbReference type="Proteomes" id="UP000078224">
    <property type="component" value="Unassembled WGS sequence"/>
</dbReference>
<evidence type="ECO:0000313" key="16">
    <source>
        <dbReference type="EMBL" id="OAT52035.1"/>
    </source>
</evidence>
<protein>
    <recommendedName>
        <fullName evidence="7 14">Dihydropteroate synthase</fullName>
        <shortName evidence="14">DHPS</shortName>
        <ecNumber evidence="6 14">2.5.1.15</ecNumber>
    </recommendedName>
    <alternativeName>
        <fullName evidence="12 14">Dihydropteroate pyrophosphorylase</fullName>
    </alternativeName>
</protein>
<comment type="similarity">
    <text evidence="4 14">Belongs to the DHPS family.</text>
</comment>
<evidence type="ECO:0000256" key="12">
    <source>
        <dbReference type="ARBA" id="ARBA00030193"/>
    </source>
</evidence>
<keyword evidence="17" id="KW-1185">Reference proteome</keyword>
<dbReference type="GO" id="GO:0046656">
    <property type="term" value="P:folic acid biosynthetic process"/>
    <property type="evidence" value="ECO:0007669"/>
    <property type="project" value="UniProtKB-KW"/>
</dbReference>
<feature type="domain" description="Pterin-binding" evidence="15">
    <location>
        <begin position="15"/>
        <end position="267"/>
    </location>
</feature>
<gene>
    <name evidence="16" type="ORF">M998_1803</name>
</gene>
<evidence type="ECO:0000256" key="13">
    <source>
        <dbReference type="ARBA" id="ARBA00053449"/>
    </source>
</evidence>
<dbReference type="UniPathway" id="UPA00077">
    <property type="reaction ID" value="UER00156"/>
</dbReference>
<sequence length="282" mass="30788">MQIKARGRVLDLSTPKVMGILNVTPDSFSDGGTHNRYHDALEYVAKMVEEGAAIIDIGGESTRPGAAEVSINEELDRVIPIVEAIAKRFDVWISVDTSKADVMAEAAKAGMHIINDIRSLHEPNALEVAANTGLPVCIMHMKGQPRTMQDAPNYKNVVDEVQRYLMSQIDRCVGAGINKQQIILDPGFGFGKNLSHNYQLLANLEQFHSLGLPLLAGMSRKSMIGQLLNVSPQDRLAGSLSCAVIAAMQGAQIIRVHDVKETVQAMQVVQMTLSEKEKLAYE</sequence>
<dbReference type="FunFam" id="3.20.20.20:FF:000004">
    <property type="entry name" value="Dihydropteroate synthase"/>
    <property type="match status" value="1"/>
</dbReference>
<evidence type="ECO:0000256" key="11">
    <source>
        <dbReference type="ARBA" id="ARBA00022909"/>
    </source>
</evidence>
<evidence type="ECO:0000256" key="5">
    <source>
        <dbReference type="ARBA" id="ARBA00011738"/>
    </source>
</evidence>
<dbReference type="AlphaFoldDB" id="A0A1B7JVY2"/>
<evidence type="ECO:0000256" key="9">
    <source>
        <dbReference type="ARBA" id="ARBA00022723"/>
    </source>
</evidence>
<dbReference type="InterPro" id="IPR058146">
    <property type="entry name" value="DHPS"/>
</dbReference>
<organism evidence="16 17">
    <name type="scientific">Providencia heimbachae ATCC 35613</name>
    <dbReference type="NCBI Taxonomy" id="1354272"/>
    <lineage>
        <taxon>Bacteria</taxon>
        <taxon>Pseudomonadati</taxon>
        <taxon>Pseudomonadota</taxon>
        <taxon>Gammaproteobacteria</taxon>
        <taxon>Enterobacterales</taxon>
        <taxon>Morganellaceae</taxon>
        <taxon>Providencia</taxon>
    </lineage>
</organism>
<dbReference type="GO" id="GO:0046654">
    <property type="term" value="P:tetrahydrofolate biosynthetic process"/>
    <property type="evidence" value="ECO:0007669"/>
    <property type="project" value="UniProtKB-UniPathway"/>
</dbReference>
<name>A0A1B7JVY2_9GAMM</name>
<dbReference type="Gene3D" id="3.20.20.20">
    <property type="entry name" value="Dihydropteroate synthase-like"/>
    <property type="match status" value="1"/>
</dbReference>
<evidence type="ECO:0000256" key="2">
    <source>
        <dbReference type="ARBA" id="ARBA00001946"/>
    </source>
</evidence>
<comment type="pathway">
    <text evidence="3 14">Cofactor biosynthesis; tetrahydrofolate biosynthesis; 7,8-dihydrofolate from 2-amino-4-hydroxy-6-hydroxymethyl-7,8-dihydropteridine diphosphate and 4-aminobenzoate: step 1/2.</text>
</comment>
<dbReference type="NCBIfam" id="TIGR01496">
    <property type="entry name" value="DHPS"/>
    <property type="match status" value="1"/>
</dbReference>
<evidence type="ECO:0000256" key="4">
    <source>
        <dbReference type="ARBA" id="ARBA00009503"/>
    </source>
</evidence>
<evidence type="ECO:0000313" key="17">
    <source>
        <dbReference type="Proteomes" id="UP000078224"/>
    </source>
</evidence>
<comment type="cofactor">
    <cofactor evidence="2 14">
        <name>Mg(2+)</name>
        <dbReference type="ChEBI" id="CHEBI:18420"/>
    </cofactor>
</comment>
<dbReference type="EMBL" id="LXEW01000026">
    <property type="protein sequence ID" value="OAT52035.1"/>
    <property type="molecule type" value="Genomic_DNA"/>
</dbReference>
<evidence type="ECO:0000256" key="6">
    <source>
        <dbReference type="ARBA" id="ARBA00012458"/>
    </source>
</evidence>
<dbReference type="PATRIC" id="fig|1354272.4.peg.1837"/>